<dbReference type="OrthoDB" id="3228837at2759"/>
<gene>
    <name evidence="1" type="ORF">PHLCEN_2v1326</name>
</gene>
<sequence>MDGVGATSRDGTLLRLDVLQVKVIDQDRLPRDIEGKEFHKRRFYVEFKIGGTKKKTKDCSGKGQLAWIEAVPL</sequence>
<protein>
    <submittedName>
        <fullName evidence="1">Uncharacterized protein</fullName>
    </submittedName>
</protein>
<proteinExistence type="predicted"/>
<comment type="caution">
    <text evidence="1">The sequence shown here is derived from an EMBL/GenBank/DDBJ whole genome shotgun (WGS) entry which is preliminary data.</text>
</comment>
<dbReference type="Proteomes" id="UP000186601">
    <property type="component" value="Unassembled WGS sequence"/>
</dbReference>
<accession>A0A2R6S3N6</accession>
<organism evidence="1 2">
    <name type="scientific">Hermanssonia centrifuga</name>
    <dbReference type="NCBI Taxonomy" id="98765"/>
    <lineage>
        <taxon>Eukaryota</taxon>
        <taxon>Fungi</taxon>
        <taxon>Dikarya</taxon>
        <taxon>Basidiomycota</taxon>
        <taxon>Agaricomycotina</taxon>
        <taxon>Agaricomycetes</taxon>
        <taxon>Polyporales</taxon>
        <taxon>Meruliaceae</taxon>
        <taxon>Hermanssonia</taxon>
    </lineage>
</organism>
<name>A0A2R6S3N6_9APHY</name>
<evidence type="ECO:0000313" key="2">
    <source>
        <dbReference type="Proteomes" id="UP000186601"/>
    </source>
</evidence>
<dbReference type="AlphaFoldDB" id="A0A2R6S3N6"/>
<evidence type="ECO:0000313" key="1">
    <source>
        <dbReference type="EMBL" id="PSS36829.1"/>
    </source>
</evidence>
<reference evidence="1 2" key="1">
    <citation type="submission" date="2018-02" db="EMBL/GenBank/DDBJ databases">
        <title>Genome sequence of the basidiomycete white-rot fungus Phlebia centrifuga.</title>
        <authorList>
            <person name="Granchi Z."/>
            <person name="Peng M."/>
            <person name="de Vries R.P."/>
            <person name="Hilden K."/>
            <person name="Makela M.R."/>
            <person name="Grigoriev I."/>
            <person name="Riley R."/>
        </authorList>
    </citation>
    <scope>NUCLEOTIDE SEQUENCE [LARGE SCALE GENOMIC DNA]</scope>
    <source>
        <strain evidence="1 2">FBCC195</strain>
    </source>
</reference>
<keyword evidence="2" id="KW-1185">Reference proteome</keyword>
<dbReference type="EMBL" id="MLYV02000105">
    <property type="protein sequence ID" value="PSS36829.1"/>
    <property type="molecule type" value="Genomic_DNA"/>
</dbReference>